<gene>
    <name evidence="1" type="ORF">PBY51_002654</name>
</gene>
<keyword evidence="2" id="KW-1185">Reference proteome</keyword>
<proteinExistence type="predicted"/>
<reference evidence="1 2" key="1">
    <citation type="journal article" date="2023" name="Genes (Basel)">
        <title>Chromosome-Level Genome Assembly and Circadian Gene Repertoire of the Patagonia Blennie Eleginops maclovinus-The Closest Ancestral Proxy of Antarctic Cryonotothenioids.</title>
        <authorList>
            <person name="Cheng C.C."/>
            <person name="Rivera-Colon A.G."/>
            <person name="Minhas B.F."/>
            <person name="Wilson L."/>
            <person name="Rayamajhi N."/>
            <person name="Vargas-Chacoff L."/>
            <person name="Catchen J.M."/>
        </authorList>
    </citation>
    <scope>NUCLEOTIDE SEQUENCE [LARGE SCALE GENOMIC DNA]</scope>
    <source>
        <strain evidence="1">JMC-PN-2008</strain>
    </source>
</reference>
<dbReference type="AlphaFoldDB" id="A0AAN8ADB3"/>
<organism evidence="1 2">
    <name type="scientific">Eleginops maclovinus</name>
    <name type="common">Patagonian blennie</name>
    <name type="synonym">Eleginus maclovinus</name>
    <dbReference type="NCBI Taxonomy" id="56733"/>
    <lineage>
        <taxon>Eukaryota</taxon>
        <taxon>Metazoa</taxon>
        <taxon>Chordata</taxon>
        <taxon>Craniata</taxon>
        <taxon>Vertebrata</taxon>
        <taxon>Euteleostomi</taxon>
        <taxon>Actinopterygii</taxon>
        <taxon>Neopterygii</taxon>
        <taxon>Teleostei</taxon>
        <taxon>Neoteleostei</taxon>
        <taxon>Acanthomorphata</taxon>
        <taxon>Eupercaria</taxon>
        <taxon>Perciformes</taxon>
        <taxon>Notothenioidei</taxon>
        <taxon>Eleginopidae</taxon>
        <taxon>Eleginops</taxon>
    </lineage>
</organism>
<reference evidence="1 2" key="2">
    <citation type="journal article" date="2023" name="Mol. Biol. Evol.">
        <title>Genomics of Secondarily Temperate Adaptation in the Only Non-Antarctic Icefish.</title>
        <authorList>
            <person name="Rivera-Colon A.G."/>
            <person name="Rayamajhi N."/>
            <person name="Minhas B.F."/>
            <person name="Madrigal G."/>
            <person name="Bilyk K.T."/>
            <person name="Yoon V."/>
            <person name="Hune M."/>
            <person name="Gregory S."/>
            <person name="Cheng C.H.C."/>
            <person name="Catchen J.M."/>
        </authorList>
    </citation>
    <scope>NUCLEOTIDE SEQUENCE [LARGE SCALE GENOMIC DNA]</scope>
    <source>
        <strain evidence="1">JMC-PN-2008</strain>
    </source>
</reference>
<accession>A0AAN8ADB3</accession>
<sequence length="92" mass="10152">MPVLPVEIFTGHGATLRERVPVAKANYRTNNTDKSIPDASCLRSDMTFQARAADSTNLSYLGIQEAEKKERNAGKQKDSLELLTFTPGLELN</sequence>
<protein>
    <submittedName>
        <fullName evidence="1">Uncharacterized protein</fullName>
    </submittedName>
</protein>
<name>A0AAN8ADB3_ELEMC</name>
<dbReference type="Proteomes" id="UP001346869">
    <property type="component" value="Unassembled WGS sequence"/>
</dbReference>
<dbReference type="EMBL" id="JAUZQC010000015">
    <property type="protein sequence ID" value="KAK5858521.1"/>
    <property type="molecule type" value="Genomic_DNA"/>
</dbReference>
<evidence type="ECO:0000313" key="1">
    <source>
        <dbReference type="EMBL" id="KAK5858521.1"/>
    </source>
</evidence>
<evidence type="ECO:0000313" key="2">
    <source>
        <dbReference type="Proteomes" id="UP001346869"/>
    </source>
</evidence>
<comment type="caution">
    <text evidence="1">The sequence shown here is derived from an EMBL/GenBank/DDBJ whole genome shotgun (WGS) entry which is preliminary data.</text>
</comment>